<dbReference type="InterPro" id="IPR040009">
    <property type="entry name" value="Mtf2/C5D6.12-like"/>
</dbReference>
<feature type="compositionally biased region" description="Basic and acidic residues" evidence="1">
    <location>
        <begin position="58"/>
        <end position="77"/>
    </location>
</feature>
<sequence>MSTLLPFLYHTRTLQRATSKTPLALTSLRCYHASSLRANRRSQDRNLDTIPFEWAGEPAKEPSRHEGNAENHDGTRRERNKRHASTITPTEKRAFNDIFADLAKRSRNGALFPGLGPDAPQDSQDRTMRALREALGTQNQDISPASADADTPEWMLKYPASLRRSVRAALGHQTRVQEAVAAEEIKPVEVDPLVQEQLAAQKQAREAEIERFDLLVKECRTDLDVWNVLNREVFSMIDKLGVADVSTVAAEETQEKLDMNLYGPLYSQHLLRALKALDTEFARSSPLVFNLLPRVRELGFASYVLGATTSFFNELATIYWRRNGDVRGVIGLLQEMQHAGLSFDKGTLALVRAIEASLDGMASESQGPFTQVLATMPDYSFDVRAQLTSLVNKIIPAVRDDRS</sequence>
<proteinExistence type="predicted"/>
<dbReference type="Proteomes" id="UP000044602">
    <property type="component" value="Unassembled WGS sequence"/>
</dbReference>
<evidence type="ECO:0000313" key="4">
    <source>
        <dbReference type="EMBL" id="CRK47378.1"/>
    </source>
</evidence>
<dbReference type="EMBL" id="CVQH01027860">
    <property type="protein sequence ID" value="CRK42913.1"/>
    <property type="molecule type" value="Genomic_DNA"/>
</dbReference>
<dbReference type="EMBL" id="CVQI01036495">
    <property type="protein sequence ID" value="CRK47378.1"/>
    <property type="molecule type" value="Genomic_DNA"/>
</dbReference>
<reference evidence="5 6" key="1">
    <citation type="submission" date="2015-05" db="EMBL/GenBank/DDBJ databases">
        <authorList>
            <person name="Fogelqvist Johan"/>
        </authorList>
    </citation>
    <scope>NUCLEOTIDE SEQUENCE [LARGE SCALE GENOMIC DNA]</scope>
    <source>
        <strain evidence="3">VL1</strain>
        <strain evidence="4">VL2</strain>
    </source>
</reference>
<dbReference type="PANTHER" id="PTHR39468">
    <property type="entry name" value="CHROMOSOME 7, WHOLE GENOME SHOTGUN SEQUENCE"/>
    <property type="match status" value="1"/>
</dbReference>
<dbReference type="PANTHER" id="PTHR39468:SF1">
    <property type="entry name" value="MTF2-LIKE C-TERMINAL DOMAIN-CONTAINING PROTEIN"/>
    <property type="match status" value="1"/>
</dbReference>
<dbReference type="STRING" id="100787.A0A0G4NLP1"/>
<name>A0A0G4NLP1_VERLO</name>
<feature type="domain" description="Mtf2-like C-terminal" evidence="2">
    <location>
        <begin position="209"/>
        <end position="360"/>
    </location>
</feature>
<dbReference type="Pfam" id="PF19189">
    <property type="entry name" value="Mtf2"/>
    <property type="match status" value="1"/>
</dbReference>
<dbReference type="AlphaFoldDB" id="A0A0G4NLP1"/>
<evidence type="ECO:0000313" key="6">
    <source>
        <dbReference type="Proteomes" id="UP000045706"/>
    </source>
</evidence>
<dbReference type="InterPro" id="IPR043837">
    <property type="entry name" value="Mtf2-like_C"/>
</dbReference>
<evidence type="ECO:0000259" key="2">
    <source>
        <dbReference type="Pfam" id="PF19189"/>
    </source>
</evidence>
<feature type="region of interest" description="Disordered" evidence="1">
    <location>
        <begin position="54"/>
        <end position="87"/>
    </location>
</feature>
<accession>A0A0G4NLP1</accession>
<keyword evidence="5" id="KW-1185">Reference proteome</keyword>
<evidence type="ECO:0000313" key="5">
    <source>
        <dbReference type="Proteomes" id="UP000044602"/>
    </source>
</evidence>
<protein>
    <recommendedName>
        <fullName evidence="2">Mtf2-like C-terminal domain-containing protein</fullName>
    </recommendedName>
</protein>
<feature type="non-terminal residue" evidence="4">
    <location>
        <position position="403"/>
    </location>
</feature>
<dbReference type="GO" id="GO:0005739">
    <property type="term" value="C:mitochondrion"/>
    <property type="evidence" value="ECO:0007669"/>
    <property type="project" value="InterPro"/>
</dbReference>
<dbReference type="Proteomes" id="UP000045706">
    <property type="component" value="Unassembled WGS sequence"/>
</dbReference>
<gene>
    <name evidence="3" type="ORF">BN1708_008908</name>
    <name evidence="4" type="ORF">BN1723_007517</name>
</gene>
<organism evidence="4 6">
    <name type="scientific">Verticillium longisporum</name>
    <name type="common">Verticillium dahliae var. longisporum</name>
    <dbReference type="NCBI Taxonomy" id="100787"/>
    <lineage>
        <taxon>Eukaryota</taxon>
        <taxon>Fungi</taxon>
        <taxon>Dikarya</taxon>
        <taxon>Ascomycota</taxon>
        <taxon>Pezizomycotina</taxon>
        <taxon>Sordariomycetes</taxon>
        <taxon>Hypocreomycetidae</taxon>
        <taxon>Glomerellales</taxon>
        <taxon>Plectosphaerellaceae</taxon>
        <taxon>Verticillium</taxon>
    </lineage>
</organism>
<evidence type="ECO:0000256" key="1">
    <source>
        <dbReference type="SAM" id="MobiDB-lite"/>
    </source>
</evidence>
<evidence type="ECO:0000313" key="3">
    <source>
        <dbReference type="EMBL" id="CRK42913.1"/>
    </source>
</evidence>